<reference evidence="5" key="2">
    <citation type="journal article" date="2021" name="PeerJ">
        <title>Extensive microbial diversity within the chicken gut microbiome revealed by metagenomics and culture.</title>
        <authorList>
            <person name="Gilroy R."/>
            <person name="Ravi A."/>
            <person name="Getino M."/>
            <person name="Pursley I."/>
            <person name="Horton D.L."/>
            <person name="Alikhan N.F."/>
            <person name="Baker D."/>
            <person name="Gharbi K."/>
            <person name="Hall N."/>
            <person name="Watson M."/>
            <person name="Adriaenssens E.M."/>
            <person name="Foster-Nyarko E."/>
            <person name="Jarju S."/>
            <person name="Secka A."/>
            <person name="Antonio M."/>
            <person name="Oren A."/>
            <person name="Chaudhuri R.R."/>
            <person name="La Ragione R."/>
            <person name="Hildebrand F."/>
            <person name="Pallen M.J."/>
        </authorList>
    </citation>
    <scope>NUCLEOTIDE SEQUENCE</scope>
    <source>
        <strain evidence="5">ChiBcec7-5410</strain>
    </source>
</reference>
<dbReference type="GO" id="GO:0004106">
    <property type="term" value="F:chorismate mutase activity"/>
    <property type="evidence" value="ECO:0007669"/>
    <property type="project" value="InterPro"/>
</dbReference>
<evidence type="ECO:0000313" key="5">
    <source>
        <dbReference type="EMBL" id="HIT94675.1"/>
    </source>
</evidence>
<evidence type="ECO:0000313" key="6">
    <source>
        <dbReference type="Proteomes" id="UP000824160"/>
    </source>
</evidence>
<proteinExistence type="predicted"/>
<dbReference type="PROSITE" id="PS51186">
    <property type="entry name" value="GNAT"/>
    <property type="match status" value="1"/>
</dbReference>
<feature type="domain" description="Chorismate mutase" evidence="3">
    <location>
        <begin position="2"/>
        <end position="91"/>
    </location>
</feature>
<comment type="caution">
    <text evidence="5">The sequence shown here is derived from an EMBL/GenBank/DDBJ whole genome shotgun (WGS) entry which is preliminary data.</text>
</comment>
<evidence type="ECO:0000256" key="1">
    <source>
        <dbReference type="ARBA" id="ARBA00023235"/>
    </source>
</evidence>
<name>A0A9D1KS12_9FIRM</name>
<keyword evidence="2" id="KW-0175">Coiled coil</keyword>
<reference evidence="5" key="1">
    <citation type="submission" date="2020-10" db="EMBL/GenBank/DDBJ databases">
        <authorList>
            <person name="Gilroy R."/>
        </authorList>
    </citation>
    <scope>NUCLEOTIDE SEQUENCE</scope>
    <source>
        <strain evidence="5">ChiBcec7-5410</strain>
    </source>
</reference>
<dbReference type="InterPro" id="IPR002701">
    <property type="entry name" value="CM_II_prokaryot"/>
</dbReference>
<dbReference type="Proteomes" id="UP000824160">
    <property type="component" value="Unassembled WGS sequence"/>
</dbReference>
<feature type="domain" description="N-acetyltransferase" evidence="4">
    <location>
        <begin position="112"/>
        <end position="270"/>
    </location>
</feature>
<accession>A0A9D1KS12</accession>
<organism evidence="5 6">
    <name type="scientific">Candidatus Faecivivens stercoripullorum</name>
    <dbReference type="NCBI Taxonomy" id="2840805"/>
    <lineage>
        <taxon>Bacteria</taxon>
        <taxon>Bacillati</taxon>
        <taxon>Bacillota</taxon>
        <taxon>Clostridia</taxon>
        <taxon>Eubacteriales</taxon>
        <taxon>Oscillospiraceae</taxon>
        <taxon>Oscillospiraceae incertae sedis</taxon>
        <taxon>Candidatus Faecivivens</taxon>
    </lineage>
</organism>
<dbReference type="PANTHER" id="PTHR38041:SF1">
    <property type="entry name" value="CHORISMATE MUTASE"/>
    <property type="match status" value="1"/>
</dbReference>
<dbReference type="Pfam" id="PF13302">
    <property type="entry name" value="Acetyltransf_3"/>
    <property type="match status" value="1"/>
</dbReference>
<feature type="coiled-coil region" evidence="2">
    <location>
        <begin position="1"/>
        <end position="28"/>
    </location>
</feature>
<dbReference type="SMART" id="SM00830">
    <property type="entry name" value="CM_2"/>
    <property type="match status" value="1"/>
</dbReference>
<evidence type="ECO:0000259" key="3">
    <source>
        <dbReference type="PROSITE" id="PS51168"/>
    </source>
</evidence>
<dbReference type="SUPFAM" id="SSF48600">
    <property type="entry name" value="Chorismate mutase II"/>
    <property type="match status" value="1"/>
</dbReference>
<dbReference type="EMBL" id="DVLW01000159">
    <property type="protein sequence ID" value="HIT94675.1"/>
    <property type="molecule type" value="Genomic_DNA"/>
</dbReference>
<dbReference type="Gene3D" id="1.20.59.10">
    <property type="entry name" value="Chorismate mutase"/>
    <property type="match status" value="1"/>
</dbReference>
<dbReference type="GO" id="GO:0046417">
    <property type="term" value="P:chorismate metabolic process"/>
    <property type="evidence" value="ECO:0007669"/>
    <property type="project" value="InterPro"/>
</dbReference>
<protein>
    <submittedName>
        <fullName evidence="5">GNAT family N-acetyltransferase</fullName>
    </submittedName>
</protein>
<dbReference type="AlphaFoldDB" id="A0A9D1KS12"/>
<dbReference type="InterPro" id="IPR016181">
    <property type="entry name" value="Acyl_CoA_acyltransferase"/>
</dbReference>
<dbReference type="InterPro" id="IPR051331">
    <property type="entry name" value="Chorismate_mutase-related"/>
</dbReference>
<sequence>MEEKKLDLEEIRGEIDAVNQQLLQLLIKRLKLCSDVAEYKKERGLPIYVPEREKAILEWAENAAGPQFAPYASRFFEHIMQLGRDYENGVIGGAESGKLLSTRPDAILTERLIILPLEPGDVKPVYSIISDAALMDSLNLSPKNSEEEALQFIRTETEPPCLAFKVLLKGTSQFAGLLLLKPDPDSMEKILLSVVFFENCWHQGYLTELIPMAEKIAVGKLGAKSIWGYVPDEKLYALRAFFKAGYQVNSVLSLPDRSFQVICRVMENPS</sequence>
<dbReference type="InterPro" id="IPR036263">
    <property type="entry name" value="Chorismate_II_sf"/>
</dbReference>
<keyword evidence="1" id="KW-0413">Isomerase</keyword>
<dbReference type="GO" id="GO:0016747">
    <property type="term" value="F:acyltransferase activity, transferring groups other than amino-acyl groups"/>
    <property type="evidence" value="ECO:0007669"/>
    <property type="project" value="InterPro"/>
</dbReference>
<dbReference type="Pfam" id="PF01817">
    <property type="entry name" value="CM_2"/>
    <property type="match status" value="1"/>
</dbReference>
<gene>
    <name evidence="5" type="ORF">IAC43_05780</name>
</gene>
<evidence type="ECO:0000256" key="2">
    <source>
        <dbReference type="SAM" id="Coils"/>
    </source>
</evidence>
<dbReference type="InterPro" id="IPR036979">
    <property type="entry name" value="CM_dom_sf"/>
</dbReference>
<dbReference type="InterPro" id="IPR000182">
    <property type="entry name" value="GNAT_dom"/>
</dbReference>
<dbReference type="SUPFAM" id="SSF55729">
    <property type="entry name" value="Acyl-CoA N-acyltransferases (Nat)"/>
    <property type="match status" value="1"/>
</dbReference>
<dbReference type="GO" id="GO:0009697">
    <property type="term" value="P:salicylic acid biosynthetic process"/>
    <property type="evidence" value="ECO:0007669"/>
    <property type="project" value="TreeGrafter"/>
</dbReference>
<dbReference type="PANTHER" id="PTHR38041">
    <property type="entry name" value="CHORISMATE MUTASE"/>
    <property type="match status" value="1"/>
</dbReference>
<dbReference type="Gene3D" id="3.40.630.30">
    <property type="match status" value="1"/>
</dbReference>
<evidence type="ECO:0000259" key="4">
    <source>
        <dbReference type="PROSITE" id="PS51186"/>
    </source>
</evidence>
<dbReference type="PROSITE" id="PS51168">
    <property type="entry name" value="CHORISMATE_MUT_2"/>
    <property type="match status" value="1"/>
</dbReference>